<organism evidence="1 2">
    <name type="scientific">Colocasia esculenta</name>
    <name type="common">Wild taro</name>
    <name type="synonym">Arum esculentum</name>
    <dbReference type="NCBI Taxonomy" id="4460"/>
    <lineage>
        <taxon>Eukaryota</taxon>
        <taxon>Viridiplantae</taxon>
        <taxon>Streptophyta</taxon>
        <taxon>Embryophyta</taxon>
        <taxon>Tracheophyta</taxon>
        <taxon>Spermatophyta</taxon>
        <taxon>Magnoliopsida</taxon>
        <taxon>Liliopsida</taxon>
        <taxon>Araceae</taxon>
        <taxon>Aroideae</taxon>
        <taxon>Colocasieae</taxon>
        <taxon>Colocasia</taxon>
    </lineage>
</organism>
<feature type="non-terminal residue" evidence="1">
    <location>
        <position position="1"/>
    </location>
</feature>
<sequence>TYDLCTSTTDSRVDILCISITDGEWIYTSSIRPIHADDEMSHHEGEGSYNETMRAVWINEGNHRFTERSDESRVGSAWTITARANSHIVEEWNRGIGMTVIIQNWILKFGLQHLVHPRKAMCMVLDIV</sequence>
<dbReference type="Proteomes" id="UP000652761">
    <property type="component" value="Unassembled WGS sequence"/>
</dbReference>
<keyword evidence="2" id="KW-1185">Reference proteome</keyword>
<feature type="non-terminal residue" evidence="1">
    <location>
        <position position="128"/>
    </location>
</feature>
<evidence type="ECO:0000313" key="2">
    <source>
        <dbReference type="Proteomes" id="UP000652761"/>
    </source>
</evidence>
<accession>A0A843TQY0</accession>
<name>A0A843TQY0_COLES</name>
<comment type="caution">
    <text evidence="1">The sequence shown here is derived from an EMBL/GenBank/DDBJ whole genome shotgun (WGS) entry which is preliminary data.</text>
</comment>
<gene>
    <name evidence="1" type="ORF">Taro_007288</name>
</gene>
<evidence type="ECO:0000313" key="1">
    <source>
        <dbReference type="EMBL" id="MQL74912.1"/>
    </source>
</evidence>
<protein>
    <submittedName>
        <fullName evidence="1">Uncharacterized protein</fullName>
    </submittedName>
</protein>
<reference evidence="1" key="1">
    <citation type="submission" date="2017-07" db="EMBL/GenBank/DDBJ databases">
        <title>Taro Niue Genome Assembly and Annotation.</title>
        <authorList>
            <person name="Atibalentja N."/>
            <person name="Keating K."/>
            <person name="Fields C.J."/>
        </authorList>
    </citation>
    <scope>NUCLEOTIDE SEQUENCE</scope>
    <source>
        <strain evidence="1">Niue_2</strain>
        <tissue evidence="1">Leaf</tissue>
    </source>
</reference>
<dbReference type="AlphaFoldDB" id="A0A843TQY0"/>
<dbReference type="EMBL" id="NMUH01000227">
    <property type="protein sequence ID" value="MQL74912.1"/>
    <property type="molecule type" value="Genomic_DNA"/>
</dbReference>
<proteinExistence type="predicted"/>